<dbReference type="HOGENOM" id="CLU_685207_0_0_1"/>
<dbReference type="InterPro" id="IPR036887">
    <property type="entry name" value="HTH_APSES_sf"/>
</dbReference>
<feature type="compositionally biased region" description="Basic and acidic residues" evidence="1">
    <location>
        <begin position="415"/>
        <end position="430"/>
    </location>
</feature>
<dbReference type="OMA" id="FKAAFPW"/>
<gene>
    <name evidence="4" type="ORF">SCHCODRAFT_269950</name>
</gene>
<dbReference type="PANTHER" id="PTHR38044:SF1">
    <property type="entry name" value="BOUQUET FORMATION PROTEIN 4"/>
    <property type="match status" value="1"/>
</dbReference>
<reference evidence="4 5" key="1">
    <citation type="journal article" date="2010" name="Nat. Biotechnol.">
        <title>Genome sequence of the model mushroom Schizophyllum commune.</title>
        <authorList>
            <person name="Ohm R.A."/>
            <person name="de Jong J.F."/>
            <person name="Lugones L.G."/>
            <person name="Aerts A."/>
            <person name="Kothe E."/>
            <person name="Stajich J.E."/>
            <person name="de Vries R.P."/>
            <person name="Record E."/>
            <person name="Levasseur A."/>
            <person name="Baker S.E."/>
            <person name="Bartholomew K.A."/>
            <person name="Coutinho P.M."/>
            <person name="Erdmann S."/>
            <person name="Fowler T.J."/>
            <person name="Gathman A.C."/>
            <person name="Lombard V."/>
            <person name="Henrissat B."/>
            <person name="Knabe N."/>
            <person name="Kuees U."/>
            <person name="Lilly W.W."/>
            <person name="Lindquist E."/>
            <person name="Lucas S."/>
            <person name="Magnuson J.K."/>
            <person name="Piumi F."/>
            <person name="Raudaskoski M."/>
            <person name="Salamov A."/>
            <person name="Schmutz J."/>
            <person name="Schwarze F.W.M.R."/>
            <person name="vanKuyk P.A."/>
            <person name="Horton J.S."/>
            <person name="Grigoriev I.V."/>
            <person name="Woesten H.A.B."/>
        </authorList>
    </citation>
    <scope>NUCLEOTIDE SEQUENCE [LARGE SCALE GENOMIC DNA]</scope>
    <source>
        <strain evidence="5">H4-8 / FGSC 9210</strain>
    </source>
</reference>
<proteinExistence type="predicted"/>
<feature type="region of interest" description="Disordered" evidence="1">
    <location>
        <begin position="314"/>
        <end position="361"/>
    </location>
</feature>
<dbReference type="eggNOG" id="ENOG502SA4R">
    <property type="taxonomic scope" value="Eukaryota"/>
</dbReference>
<dbReference type="InterPro" id="IPR037548">
    <property type="entry name" value="Bqt4"/>
</dbReference>
<feature type="non-terminal residue" evidence="4">
    <location>
        <position position="472"/>
    </location>
</feature>
<keyword evidence="2" id="KW-0472">Membrane</keyword>
<dbReference type="AlphaFoldDB" id="D8Q5S8"/>
<dbReference type="InterPro" id="IPR003163">
    <property type="entry name" value="Tscrpt_reg_HTH_APSES-type"/>
</dbReference>
<dbReference type="VEuPathDB" id="FungiDB:SCHCODRAFT_02625140"/>
<feature type="transmembrane region" description="Helical" evidence="2">
    <location>
        <begin position="446"/>
        <end position="468"/>
    </location>
</feature>
<dbReference type="OrthoDB" id="5346159at2759"/>
<feature type="compositionally biased region" description="Pro residues" evidence="1">
    <location>
        <begin position="166"/>
        <end position="175"/>
    </location>
</feature>
<dbReference type="GO" id="GO:0003677">
    <property type="term" value="F:DNA binding"/>
    <property type="evidence" value="ECO:0007669"/>
    <property type="project" value="InterPro"/>
</dbReference>
<dbReference type="STRING" id="578458.D8Q5S8"/>
<dbReference type="KEGG" id="scm:SCHCO_02625140"/>
<name>D8Q5S8_SCHCM</name>
<evidence type="ECO:0000313" key="4">
    <source>
        <dbReference type="EMBL" id="EFI97020.1"/>
    </source>
</evidence>
<keyword evidence="5" id="KW-1185">Reference proteome</keyword>
<keyword evidence="2" id="KW-0812">Transmembrane</keyword>
<dbReference type="SMART" id="SM01252">
    <property type="entry name" value="KilA-N"/>
    <property type="match status" value="1"/>
</dbReference>
<feature type="region of interest" description="Disordered" evidence="1">
    <location>
        <begin position="146"/>
        <end position="287"/>
    </location>
</feature>
<dbReference type="Gene3D" id="3.10.260.10">
    <property type="entry name" value="Transcription regulator HTH, APSES-type DNA-binding domain"/>
    <property type="match status" value="1"/>
</dbReference>
<dbReference type="GO" id="GO:0070197">
    <property type="term" value="P:meiotic attachment of telomere to nuclear envelope"/>
    <property type="evidence" value="ECO:0007669"/>
    <property type="project" value="InterPro"/>
</dbReference>
<dbReference type="GeneID" id="9590004"/>
<dbReference type="GO" id="GO:0044820">
    <property type="term" value="P:mitotic telomere tethering at nuclear periphery"/>
    <property type="evidence" value="ECO:0007669"/>
    <property type="project" value="TreeGrafter"/>
</dbReference>
<sequence>MPRPSLPVRYANSKIQHLLNSGAPLPPVKYQVLTCQGTDIIVGRMKVETPTSAGHSFVLRRFDTGAISLTTMYRAAFPDGPEDVEKSEYQWVKETHDLTGTNGSSRDTSIPRLAGTWVPPDVALELAQDYAIAPLIQIMVDSKPDPDVHYRKSAKSAANSKAASVNPPPNPPTPAAAPLRFLNGAPASPAVASPPSKRRKESSPGPSPGPLPVVTPGKTAPRRSARSRTSPSPAPTPTRLTRARTKSPPVTGVPPPTFGAAMSAVHASDAPSPAKPPSTRGRPLSKREAVVIIPAKSPVKPSSRKQNAILVKKESRVSVAGSDETAVEDTPRASRSYEKVVSTYERVETDASDEPHHDEDEGHQVMSEAMEEMHRADIQEQKQMVTDIMAAGGRNMNVDAGSSSKRAREDDEDELPKSFEPKEPETEMRLIKSNSRVGAVAPERKAAAWGTGLFVFGVGALTLLPNLASQWL</sequence>
<protein>
    <recommendedName>
        <fullName evidence="3">HTH APSES-type domain-containing protein</fullName>
    </recommendedName>
</protein>
<dbReference type="PROSITE" id="PS51299">
    <property type="entry name" value="HTH_APSES"/>
    <property type="match status" value="1"/>
</dbReference>
<dbReference type="GO" id="GO:1990862">
    <property type="term" value="C:nuclear membrane complex Bqt3-Bqt4"/>
    <property type="evidence" value="ECO:0007669"/>
    <property type="project" value="InterPro"/>
</dbReference>
<dbReference type="SUPFAM" id="SSF54616">
    <property type="entry name" value="DNA-binding domain of Mlu1-box binding protein MBP1"/>
    <property type="match status" value="1"/>
</dbReference>
<feature type="compositionally biased region" description="Low complexity" evidence="1">
    <location>
        <begin position="155"/>
        <end position="165"/>
    </location>
</feature>
<dbReference type="EMBL" id="GL377306">
    <property type="protein sequence ID" value="EFI97020.1"/>
    <property type="molecule type" value="Genomic_DNA"/>
</dbReference>
<evidence type="ECO:0000313" key="5">
    <source>
        <dbReference type="Proteomes" id="UP000007431"/>
    </source>
</evidence>
<dbReference type="Proteomes" id="UP000007431">
    <property type="component" value="Unassembled WGS sequence"/>
</dbReference>
<dbReference type="InParanoid" id="D8Q5S8"/>
<dbReference type="PANTHER" id="PTHR38044">
    <property type="entry name" value="BOUQUET FORMATION PROTEIN 4"/>
    <property type="match status" value="1"/>
</dbReference>
<organism evidence="5">
    <name type="scientific">Schizophyllum commune (strain H4-8 / FGSC 9210)</name>
    <name type="common">Split gill fungus</name>
    <dbReference type="NCBI Taxonomy" id="578458"/>
    <lineage>
        <taxon>Eukaryota</taxon>
        <taxon>Fungi</taxon>
        <taxon>Dikarya</taxon>
        <taxon>Basidiomycota</taxon>
        <taxon>Agaricomycotina</taxon>
        <taxon>Agaricomycetes</taxon>
        <taxon>Agaricomycetidae</taxon>
        <taxon>Agaricales</taxon>
        <taxon>Schizophyllaceae</taxon>
        <taxon>Schizophyllum</taxon>
    </lineage>
</organism>
<evidence type="ECO:0000259" key="3">
    <source>
        <dbReference type="PROSITE" id="PS51299"/>
    </source>
</evidence>
<keyword evidence="2" id="KW-1133">Transmembrane helix</keyword>
<feature type="region of interest" description="Disordered" evidence="1">
    <location>
        <begin position="394"/>
        <end position="430"/>
    </location>
</feature>
<dbReference type="InterPro" id="IPR018004">
    <property type="entry name" value="KilA/APSES_HTH"/>
</dbReference>
<feature type="compositionally biased region" description="Low complexity" evidence="1">
    <location>
        <begin position="185"/>
        <end position="195"/>
    </location>
</feature>
<feature type="compositionally biased region" description="Basic and acidic residues" evidence="1">
    <location>
        <begin position="329"/>
        <end position="338"/>
    </location>
</feature>
<feature type="compositionally biased region" description="Basic and acidic residues" evidence="1">
    <location>
        <begin position="345"/>
        <end position="361"/>
    </location>
</feature>
<evidence type="ECO:0000256" key="2">
    <source>
        <dbReference type="SAM" id="Phobius"/>
    </source>
</evidence>
<evidence type="ECO:0000256" key="1">
    <source>
        <dbReference type="SAM" id="MobiDB-lite"/>
    </source>
</evidence>
<feature type="domain" description="HTH APSES-type" evidence="3">
    <location>
        <begin position="36"/>
        <end position="151"/>
    </location>
</feature>
<accession>D8Q5S8</accession>
<dbReference type="RefSeq" id="XP_003031923.1">
    <property type="nucleotide sequence ID" value="XM_003031877.1"/>
</dbReference>